<accession>A0A5C6DSU2</accession>
<sequence length="287" mass="32120">MTETEQNFKPVMVSRRISMDRNTNLRSSGSESTTDQGGRVLPFPGQSLAHAPTNRDCVEYRTARSHADFRGAFELLQARYAEAGLATANAKSLRVLPYHLWTETQIFVAVKRTAAHRDQIIGSVSLVCDGNSGGIPMESTFGEAVTNLRRKGVPFGEVCSLCVESLGARSSVEMFGQLTRIMMYFARRRKLQTLLAVVHPRHSKFYQHAMGFQPIGGSAPYRQVGGQPGIPVLGSVNDQSQYRARWRKYYFDGVYDDAELQPYPMNQIERIYFQSYMATDQAATRAA</sequence>
<dbReference type="Pfam" id="PF21926">
    <property type="entry name" value="FeeM"/>
    <property type="match status" value="1"/>
</dbReference>
<evidence type="ECO:0000256" key="1">
    <source>
        <dbReference type="SAM" id="MobiDB-lite"/>
    </source>
</evidence>
<dbReference type="AlphaFoldDB" id="A0A5C6DSU2"/>
<organism evidence="3 4">
    <name type="scientific">Novipirellula artificiosorum</name>
    <dbReference type="NCBI Taxonomy" id="2528016"/>
    <lineage>
        <taxon>Bacteria</taxon>
        <taxon>Pseudomonadati</taxon>
        <taxon>Planctomycetota</taxon>
        <taxon>Planctomycetia</taxon>
        <taxon>Pirellulales</taxon>
        <taxon>Pirellulaceae</taxon>
        <taxon>Novipirellula</taxon>
    </lineage>
</organism>
<evidence type="ECO:0000259" key="2">
    <source>
        <dbReference type="Pfam" id="PF21926"/>
    </source>
</evidence>
<dbReference type="Gene3D" id="3.40.630.30">
    <property type="match status" value="1"/>
</dbReference>
<comment type="caution">
    <text evidence="3">The sequence shown here is derived from an EMBL/GenBank/DDBJ whole genome shotgun (WGS) entry which is preliminary data.</text>
</comment>
<name>A0A5C6DSU2_9BACT</name>
<dbReference type="EMBL" id="SJPV01000003">
    <property type="protein sequence ID" value="TWU39732.1"/>
    <property type="molecule type" value="Genomic_DNA"/>
</dbReference>
<protein>
    <recommendedName>
        <fullName evidence="2">N-acyl amino acid synthase FeeM catalytic core domain-containing protein</fullName>
    </recommendedName>
</protein>
<feature type="compositionally biased region" description="Polar residues" evidence="1">
    <location>
        <begin position="20"/>
        <end position="36"/>
    </location>
</feature>
<feature type="region of interest" description="Disordered" evidence="1">
    <location>
        <begin position="19"/>
        <end position="48"/>
    </location>
</feature>
<evidence type="ECO:0000313" key="4">
    <source>
        <dbReference type="Proteomes" id="UP000319143"/>
    </source>
</evidence>
<dbReference type="SUPFAM" id="SSF55729">
    <property type="entry name" value="Acyl-CoA N-acyltransferases (Nat)"/>
    <property type="match status" value="1"/>
</dbReference>
<dbReference type="InterPro" id="IPR016181">
    <property type="entry name" value="Acyl_CoA_acyltransferase"/>
</dbReference>
<dbReference type="Proteomes" id="UP000319143">
    <property type="component" value="Unassembled WGS sequence"/>
</dbReference>
<proteinExistence type="predicted"/>
<gene>
    <name evidence="3" type="ORF">Poly41_25880</name>
</gene>
<keyword evidence="4" id="KW-1185">Reference proteome</keyword>
<dbReference type="InterPro" id="IPR054597">
    <property type="entry name" value="FeeM_cat"/>
</dbReference>
<evidence type="ECO:0000313" key="3">
    <source>
        <dbReference type="EMBL" id="TWU39732.1"/>
    </source>
</evidence>
<reference evidence="3 4" key="1">
    <citation type="submission" date="2019-02" db="EMBL/GenBank/DDBJ databases">
        <title>Deep-cultivation of Planctomycetes and their phenomic and genomic characterization uncovers novel biology.</title>
        <authorList>
            <person name="Wiegand S."/>
            <person name="Jogler M."/>
            <person name="Boedeker C."/>
            <person name="Pinto D."/>
            <person name="Vollmers J."/>
            <person name="Rivas-Marin E."/>
            <person name="Kohn T."/>
            <person name="Peeters S.H."/>
            <person name="Heuer A."/>
            <person name="Rast P."/>
            <person name="Oberbeckmann S."/>
            <person name="Bunk B."/>
            <person name="Jeske O."/>
            <person name="Meyerdierks A."/>
            <person name="Storesund J.E."/>
            <person name="Kallscheuer N."/>
            <person name="Luecker S."/>
            <person name="Lage O.M."/>
            <person name="Pohl T."/>
            <person name="Merkel B.J."/>
            <person name="Hornburger P."/>
            <person name="Mueller R.-W."/>
            <person name="Bruemmer F."/>
            <person name="Labrenz M."/>
            <person name="Spormann A.M."/>
            <person name="Op Den Camp H."/>
            <person name="Overmann J."/>
            <person name="Amann R."/>
            <person name="Jetten M.S.M."/>
            <person name="Mascher T."/>
            <person name="Medema M.H."/>
            <person name="Devos D.P."/>
            <person name="Kaster A.-K."/>
            <person name="Ovreas L."/>
            <person name="Rohde M."/>
            <person name="Galperin M.Y."/>
            <person name="Jogler C."/>
        </authorList>
    </citation>
    <scope>NUCLEOTIDE SEQUENCE [LARGE SCALE GENOMIC DNA]</scope>
    <source>
        <strain evidence="3 4">Poly41</strain>
    </source>
</reference>
<feature type="domain" description="N-acyl amino acid synthase FeeM catalytic core" evidence="2">
    <location>
        <begin position="72"/>
        <end position="230"/>
    </location>
</feature>